<dbReference type="EMBL" id="CM004389">
    <property type="protein sequence ID" value="OAY53871.1"/>
    <property type="molecule type" value="Genomic_DNA"/>
</dbReference>
<accession>A0A2C9W438</accession>
<organism evidence="1">
    <name type="scientific">Manihot esculenta</name>
    <name type="common">Cassava</name>
    <name type="synonym">Jatropha manihot</name>
    <dbReference type="NCBI Taxonomy" id="3983"/>
    <lineage>
        <taxon>Eukaryota</taxon>
        <taxon>Viridiplantae</taxon>
        <taxon>Streptophyta</taxon>
        <taxon>Embryophyta</taxon>
        <taxon>Tracheophyta</taxon>
        <taxon>Spermatophyta</taxon>
        <taxon>Magnoliopsida</taxon>
        <taxon>eudicotyledons</taxon>
        <taxon>Gunneridae</taxon>
        <taxon>Pentapetalae</taxon>
        <taxon>rosids</taxon>
        <taxon>fabids</taxon>
        <taxon>Malpighiales</taxon>
        <taxon>Euphorbiaceae</taxon>
        <taxon>Crotonoideae</taxon>
        <taxon>Manihoteae</taxon>
        <taxon>Manihot</taxon>
    </lineage>
</organism>
<sequence length="29" mass="3384">MFNRLFGKPKQETNALTTLDKLNEPLCFN</sequence>
<evidence type="ECO:0000313" key="1">
    <source>
        <dbReference type="EMBL" id="OAY53871.1"/>
    </source>
</evidence>
<protein>
    <submittedName>
        <fullName evidence="1">Uncharacterized protein</fullName>
    </submittedName>
</protein>
<reference evidence="1" key="1">
    <citation type="submission" date="2016-02" db="EMBL/GenBank/DDBJ databases">
        <title>WGS assembly of Manihot esculenta.</title>
        <authorList>
            <person name="Bredeson J.V."/>
            <person name="Prochnik S.E."/>
            <person name="Lyons J.B."/>
            <person name="Schmutz J."/>
            <person name="Grimwood J."/>
            <person name="Vrebalov J."/>
            <person name="Bart R.S."/>
            <person name="Amuge T."/>
            <person name="Ferguson M.E."/>
            <person name="Green R."/>
            <person name="Putnam N."/>
            <person name="Stites J."/>
            <person name="Rounsley S."/>
            <person name="Rokhsar D.S."/>
        </authorList>
    </citation>
    <scope>NUCLEOTIDE SEQUENCE [LARGE SCALE GENOMIC DNA]</scope>
    <source>
        <tissue evidence="1">Leaf</tissue>
    </source>
</reference>
<gene>
    <name evidence="1" type="ORF">MANES_03G029900</name>
</gene>
<dbReference type="AlphaFoldDB" id="A0A2C9W438"/>
<proteinExistence type="predicted"/>
<name>A0A2C9W438_MANES</name>